<reference evidence="8" key="1">
    <citation type="submission" date="2014-05" db="EMBL/GenBank/DDBJ databases">
        <title>The transcriptome of the halophilic microalga Tetraselmis sp. GSL018 isolated from the Great Salt Lake, Utah.</title>
        <authorList>
            <person name="Jinkerson R.E."/>
            <person name="D'Adamo S."/>
            <person name="Posewitz M.C."/>
        </authorList>
    </citation>
    <scope>NUCLEOTIDE SEQUENCE</scope>
    <source>
        <strain evidence="8">GSL018</strain>
    </source>
</reference>
<dbReference type="GO" id="GO:0004386">
    <property type="term" value="F:helicase activity"/>
    <property type="evidence" value="ECO:0007669"/>
    <property type="project" value="UniProtKB-KW"/>
</dbReference>
<evidence type="ECO:0000256" key="3">
    <source>
        <dbReference type="ARBA" id="ARBA00022806"/>
    </source>
</evidence>
<evidence type="ECO:0000259" key="6">
    <source>
        <dbReference type="Pfam" id="PF13086"/>
    </source>
</evidence>
<keyword evidence="3" id="KW-0347">Helicase</keyword>
<dbReference type="InterPro" id="IPR041679">
    <property type="entry name" value="DNA2/NAM7-like_C"/>
</dbReference>
<sequence length="730" mass="81653">MKAMDAVGRNWWAVPAGDLTTVRRETDALLNMKGSSLSQVILDPRIMAERRAKQTAEQQWPHEVAQQGYNEALKRKYDFSQLKAIEESCAHLSHPCFGGGGREDAPWLPFTLIQGPPGTGKTHTVRGILNTWHLVQYQRYYTSLVACLAPKSKIAAEWRQSRGRNSSLNSGVQDIYSGQLSSAEVDDRLLLLPGVEPQPRILVCAPSNAATDELLQRIMNIGFRAGNGSMYWPNVVRVGSEAAPLSQRARDVWVDNIVNQYLSATDISAVISKRDERLREAQRHLGALCHHGQLALQPGADTDRLATEAAQIYDAWYKARQEVVKLNLVISYMQTQHRRHRNELELELVKNAEIIFTTLSSSGRQIFSRLSERKCVKFETVLIDEACQASEVSVLQPLMYGCRKCVLVGDPQQLPATVLSLKAKEHQMERSLFERLQHASCPVHMLMVQYRMHPEIRHFPSDHFYEGKLQDGDCILQRPDPPFYSHSLLKPYIFFDVDQGRELRMGGRSLSNQAEADLAAALYVSLQKTLKELEWSEPVSVGVITPYREQRNCLKKTFKSVCGEAKAGEVFIETVDSFQGRQLDVVMLSCVRASSSRSGIGFVGDIRRLNVAITRAQLALWVLGDAATLGLSPTWRALIEDAERRRRIIPNASARSLFPEQFRPSDPRPQPGQQPLEPAQPPAVWPSDPRQSAGAMPNPMGQAQRAQSVSQPNAEADPHSRAMAAWSEGA</sequence>
<feature type="compositionally biased region" description="Pro residues" evidence="5">
    <location>
        <begin position="667"/>
        <end position="684"/>
    </location>
</feature>
<keyword evidence="2" id="KW-0378">Hydrolase</keyword>
<dbReference type="InterPro" id="IPR045055">
    <property type="entry name" value="DNA2/NAM7-like"/>
</dbReference>
<dbReference type="Gene3D" id="3.40.50.300">
    <property type="entry name" value="P-loop containing nucleotide triphosphate hydrolases"/>
    <property type="match status" value="2"/>
</dbReference>
<dbReference type="InterPro" id="IPR047187">
    <property type="entry name" value="SF1_C_Upf1"/>
</dbReference>
<proteinExistence type="predicted"/>
<dbReference type="FunFam" id="3.40.50.300:FF:000326">
    <property type="entry name" value="P-loop containing nucleoside triphosphate hydrolase"/>
    <property type="match status" value="1"/>
</dbReference>
<feature type="domain" description="DNA2/NAM7 helicase helicase" evidence="6">
    <location>
        <begin position="78"/>
        <end position="420"/>
    </location>
</feature>
<evidence type="ECO:0000256" key="2">
    <source>
        <dbReference type="ARBA" id="ARBA00022801"/>
    </source>
</evidence>
<keyword evidence="1" id="KW-0547">Nucleotide-binding</keyword>
<evidence type="ECO:0000256" key="4">
    <source>
        <dbReference type="ARBA" id="ARBA00022840"/>
    </source>
</evidence>
<dbReference type="CDD" id="cd18808">
    <property type="entry name" value="SF1_C_Upf1"/>
    <property type="match status" value="1"/>
</dbReference>
<dbReference type="Pfam" id="PF13087">
    <property type="entry name" value="AAA_12"/>
    <property type="match status" value="1"/>
</dbReference>
<protein>
    <submittedName>
        <fullName evidence="8">Senataxin</fullName>
    </submittedName>
</protein>
<dbReference type="GO" id="GO:0005694">
    <property type="term" value="C:chromosome"/>
    <property type="evidence" value="ECO:0007669"/>
    <property type="project" value="UniProtKB-ARBA"/>
</dbReference>
<dbReference type="PANTHER" id="PTHR10887:SF525">
    <property type="entry name" value="P-LOOP CONTAINING NUCLEOSIDE TRIPHOSPHATE HYDROLASES SUPERFAMILY PROTEIN"/>
    <property type="match status" value="1"/>
</dbReference>
<feature type="region of interest" description="Disordered" evidence="5">
    <location>
        <begin position="653"/>
        <end position="730"/>
    </location>
</feature>
<dbReference type="EMBL" id="GBEZ01005975">
    <property type="protein sequence ID" value="JAC79388.1"/>
    <property type="molecule type" value="Transcribed_RNA"/>
</dbReference>
<dbReference type="InterPro" id="IPR027417">
    <property type="entry name" value="P-loop_NTPase"/>
</dbReference>
<dbReference type="PANTHER" id="PTHR10887">
    <property type="entry name" value="DNA2/NAM7 HELICASE FAMILY"/>
    <property type="match status" value="1"/>
</dbReference>
<evidence type="ECO:0000259" key="7">
    <source>
        <dbReference type="Pfam" id="PF13087"/>
    </source>
</evidence>
<name>A0A061S554_9CHLO</name>
<feature type="domain" description="DNA2/NAM7 helicase-like C-terminal" evidence="7">
    <location>
        <begin position="428"/>
        <end position="626"/>
    </location>
</feature>
<evidence type="ECO:0000256" key="5">
    <source>
        <dbReference type="SAM" id="MobiDB-lite"/>
    </source>
</evidence>
<dbReference type="GO" id="GO:0016787">
    <property type="term" value="F:hydrolase activity"/>
    <property type="evidence" value="ECO:0007669"/>
    <property type="project" value="UniProtKB-KW"/>
</dbReference>
<organism evidence="8">
    <name type="scientific">Tetraselmis sp. GSL018</name>
    <dbReference type="NCBI Taxonomy" id="582737"/>
    <lineage>
        <taxon>Eukaryota</taxon>
        <taxon>Viridiplantae</taxon>
        <taxon>Chlorophyta</taxon>
        <taxon>core chlorophytes</taxon>
        <taxon>Chlorodendrophyceae</taxon>
        <taxon>Chlorodendrales</taxon>
        <taxon>Chlorodendraceae</taxon>
        <taxon>Tetraselmis</taxon>
    </lineage>
</organism>
<evidence type="ECO:0000256" key="1">
    <source>
        <dbReference type="ARBA" id="ARBA00022741"/>
    </source>
</evidence>
<dbReference type="InterPro" id="IPR041677">
    <property type="entry name" value="DNA2/NAM7_AAA_11"/>
</dbReference>
<gene>
    <name evidence="8" type="primary">SETX</name>
    <name evidence="8" type="ORF">TSPGSL018_12832</name>
</gene>
<feature type="compositionally biased region" description="Polar residues" evidence="5">
    <location>
        <begin position="704"/>
        <end position="713"/>
    </location>
</feature>
<evidence type="ECO:0000313" key="8">
    <source>
        <dbReference type="EMBL" id="JAC79388.1"/>
    </source>
</evidence>
<keyword evidence="4" id="KW-0067">ATP-binding</keyword>
<dbReference type="SUPFAM" id="SSF52540">
    <property type="entry name" value="P-loop containing nucleoside triphosphate hydrolases"/>
    <property type="match status" value="1"/>
</dbReference>
<dbReference type="Pfam" id="PF13086">
    <property type="entry name" value="AAA_11"/>
    <property type="match status" value="1"/>
</dbReference>
<dbReference type="AlphaFoldDB" id="A0A061S554"/>
<dbReference type="GO" id="GO:0005524">
    <property type="term" value="F:ATP binding"/>
    <property type="evidence" value="ECO:0007669"/>
    <property type="project" value="UniProtKB-KW"/>
</dbReference>
<dbReference type="CDD" id="cd18042">
    <property type="entry name" value="DEXXQc_SETX"/>
    <property type="match status" value="1"/>
</dbReference>
<accession>A0A061S554</accession>